<feature type="disulfide bond" evidence="5">
    <location>
        <begin position="96"/>
        <end position="108"/>
    </location>
</feature>
<evidence type="ECO:0000313" key="9">
    <source>
        <dbReference type="Proteomes" id="UP001521184"/>
    </source>
</evidence>
<dbReference type="Proteomes" id="UP001521184">
    <property type="component" value="Unassembled WGS sequence"/>
</dbReference>
<feature type="signal peptide" evidence="6">
    <location>
        <begin position="1"/>
        <end position="16"/>
    </location>
</feature>
<proteinExistence type="predicted"/>
<evidence type="ECO:0000256" key="6">
    <source>
        <dbReference type="SAM" id="SignalP"/>
    </source>
</evidence>
<evidence type="ECO:0000256" key="3">
    <source>
        <dbReference type="ARBA" id="ARBA00022729"/>
    </source>
</evidence>
<dbReference type="PROSITE" id="PS51895">
    <property type="entry name" value="AA1"/>
    <property type="match status" value="1"/>
</dbReference>
<evidence type="ECO:0000259" key="7">
    <source>
        <dbReference type="PROSITE" id="PS51895"/>
    </source>
</evidence>
<feature type="domain" description="AA1-like" evidence="7">
    <location>
        <begin position="1"/>
        <end position="118"/>
    </location>
</feature>
<comment type="caution">
    <text evidence="8">The sequence shown here is derived from an EMBL/GenBank/DDBJ whole genome shotgun (WGS) entry which is preliminary data.</text>
</comment>
<reference evidence="8 9" key="1">
    <citation type="journal article" date="2023" name="Plant Dis.">
        <title>First Report of Diplodia intermedia Causing Canker and Dieback Diseases on Apple Trees in Canada.</title>
        <authorList>
            <person name="Ellouze W."/>
            <person name="Ilyukhin E."/>
            <person name="Sulman M."/>
            <person name="Ali S."/>
        </authorList>
    </citation>
    <scope>NUCLEOTIDE SEQUENCE [LARGE SCALE GENOMIC DNA]</scope>
    <source>
        <strain evidence="8 9">M45-28</strain>
    </source>
</reference>
<gene>
    <name evidence="8" type="ORF">SLS58_001742</name>
</gene>
<keyword evidence="4 5" id="KW-1015">Disulfide bond</keyword>
<evidence type="ECO:0000256" key="5">
    <source>
        <dbReference type="PROSITE-ProRule" id="PRU01243"/>
    </source>
</evidence>
<evidence type="ECO:0000256" key="1">
    <source>
        <dbReference type="ARBA" id="ARBA00004613"/>
    </source>
</evidence>
<dbReference type="InterPro" id="IPR032382">
    <property type="entry name" value="AltA1"/>
</dbReference>
<feature type="disulfide bond" evidence="5">
    <location>
        <begin position="42"/>
        <end position="57"/>
    </location>
</feature>
<evidence type="ECO:0000256" key="4">
    <source>
        <dbReference type="ARBA" id="ARBA00023157"/>
    </source>
</evidence>
<accession>A0ABR3U1M4</accession>
<keyword evidence="3 6" id="KW-0732">Signal</keyword>
<comment type="subcellular location">
    <subcellularLocation>
        <location evidence="1">Secreted</location>
    </subcellularLocation>
</comment>
<protein>
    <recommendedName>
        <fullName evidence="7">AA1-like domain-containing protein</fullName>
    </recommendedName>
</protein>
<keyword evidence="2" id="KW-0964">Secreted</keyword>
<feature type="chain" id="PRO_5045870946" description="AA1-like domain-containing protein" evidence="6">
    <location>
        <begin position="17"/>
        <end position="118"/>
    </location>
</feature>
<dbReference type="EMBL" id="JAKEKT020000007">
    <property type="protein sequence ID" value="KAL1649168.1"/>
    <property type="molecule type" value="Genomic_DNA"/>
</dbReference>
<sequence>MKFFIAAAAVVGLASAATVTDATLRDNNGLQMVELTIDGTKCSANSPAALGARQIACPGSAYSWHVTGSASDYQVTLFKGVNTNAPQASAKLPVNCRVGGAGADDQVCTQTSDATVAI</sequence>
<evidence type="ECO:0000313" key="8">
    <source>
        <dbReference type="EMBL" id="KAL1649168.1"/>
    </source>
</evidence>
<dbReference type="Gene3D" id="2.40.350.20">
    <property type="match status" value="1"/>
</dbReference>
<organism evidence="8 9">
    <name type="scientific">Diplodia intermedia</name>
    <dbReference type="NCBI Taxonomy" id="856260"/>
    <lineage>
        <taxon>Eukaryota</taxon>
        <taxon>Fungi</taxon>
        <taxon>Dikarya</taxon>
        <taxon>Ascomycota</taxon>
        <taxon>Pezizomycotina</taxon>
        <taxon>Dothideomycetes</taxon>
        <taxon>Dothideomycetes incertae sedis</taxon>
        <taxon>Botryosphaeriales</taxon>
        <taxon>Botryosphaeriaceae</taxon>
        <taxon>Diplodia</taxon>
    </lineage>
</organism>
<name>A0ABR3U1M4_9PEZI</name>
<evidence type="ECO:0000256" key="2">
    <source>
        <dbReference type="ARBA" id="ARBA00022525"/>
    </source>
</evidence>
<keyword evidence="9" id="KW-1185">Reference proteome</keyword>